<dbReference type="InterPro" id="IPR018723">
    <property type="entry name" value="DUF2254_membrane"/>
</dbReference>
<reference evidence="2 3" key="1">
    <citation type="submission" date="2024-03" db="EMBL/GenBank/DDBJ databases">
        <title>Community enrichment and isolation of bacterial strains for fucoidan degradation.</title>
        <authorList>
            <person name="Sichert A."/>
        </authorList>
    </citation>
    <scope>NUCLEOTIDE SEQUENCE [LARGE SCALE GENOMIC DNA]</scope>
    <source>
        <strain evidence="2 3">AS62</strain>
    </source>
</reference>
<feature type="transmembrane region" description="Helical" evidence="1">
    <location>
        <begin position="134"/>
        <end position="158"/>
    </location>
</feature>
<accession>A0ABU9T9B0</accession>
<gene>
    <name evidence="2" type="ORF">WNY59_14075</name>
</gene>
<proteinExistence type="predicted"/>
<feature type="transmembrane region" description="Helical" evidence="1">
    <location>
        <begin position="21"/>
        <end position="43"/>
    </location>
</feature>
<dbReference type="Proteomes" id="UP001477870">
    <property type="component" value="Unassembled WGS sequence"/>
</dbReference>
<feature type="transmembrane region" description="Helical" evidence="1">
    <location>
        <begin position="63"/>
        <end position="96"/>
    </location>
</feature>
<comment type="caution">
    <text evidence="2">The sequence shown here is derived from an EMBL/GenBank/DDBJ whole genome shotgun (WGS) entry which is preliminary data.</text>
</comment>
<evidence type="ECO:0000313" key="2">
    <source>
        <dbReference type="EMBL" id="MEM5502717.1"/>
    </source>
</evidence>
<keyword evidence="1" id="KW-0472">Membrane</keyword>
<keyword evidence="3" id="KW-1185">Reference proteome</keyword>
<dbReference type="Pfam" id="PF10011">
    <property type="entry name" value="DUF2254"/>
    <property type="match status" value="1"/>
</dbReference>
<dbReference type="EMBL" id="JBBMQO010000008">
    <property type="protein sequence ID" value="MEM5502717.1"/>
    <property type="molecule type" value="Genomic_DNA"/>
</dbReference>
<protein>
    <submittedName>
        <fullName evidence="2">DUF2254 domain-containing protein</fullName>
    </submittedName>
</protein>
<evidence type="ECO:0000256" key="1">
    <source>
        <dbReference type="SAM" id="Phobius"/>
    </source>
</evidence>
<sequence length="429" mass="47487">MRYIPPAIKQRLQSIRGLVTVPGGIVLVLWMFAALSVLIDSWLRTDIYLTKTNVFAVDYNTALSVLGTIAAGAITTLSLVYSLMLVVFTLAAGNIAPRLLQRFTRDSVSQVTAGLLGGTFMFSLSVLHQTRPDFVPGFSIAVAFALSAISVLQLIYFVHEVSRSVTIDEEIAEISVGLEERLSKLINLEADQTASEEAELPALNYEIFAHKSGYLTNMNEDALLSMAVERDLKFKIIEKPGDFVLKGQKIACCNFDGATSELDEDAFNEIFLNTLTIAESRGSAHDDVEYAINMLIEIALRALSPGVNDTFTAIACVDQMSAAFNGMVKSELRNNELVDENGTLRVVINGYEAEDIFNTAFSSIRRTCRDNFLMAQNLGDAILRLHNAATNEHKVLLENQLKLLRQECELASWLQEDHDFIAKRYTLSH</sequence>
<keyword evidence="1" id="KW-1133">Transmembrane helix</keyword>
<evidence type="ECO:0000313" key="3">
    <source>
        <dbReference type="Proteomes" id="UP001477870"/>
    </source>
</evidence>
<feature type="transmembrane region" description="Helical" evidence="1">
    <location>
        <begin position="108"/>
        <end position="128"/>
    </location>
</feature>
<keyword evidence="1" id="KW-0812">Transmembrane</keyword>
<dbReference type="RefSeq" id="WP_342848971.1">
    <property type="nucleotide sequence ID" value="NZ_JBBMQO010000008.1"/>
</dbReference>
<name>A0ABU9T9B0_9HYPH</name>
<organism evidence="2 3">
    <name type="scientific">Ahrensia kielensis</name>
    <dbReference type="NCBI Taxonomy" id="76980"/>
    <lineage>
        <taxon>Bacteria</taxon>
        <taxon>Pseudomonadati</taxon>
        <taxon>Pseudomonadota</taxon>
        <taxon>Alphaproteobacteria</taxon>
        <taxon>Hyphomicrobiales</taxon>
        <taxon>Ahrensiaceae</taxon>
        <taxon>Ahrensia</taxon>
    </lineage>
</organism>